<dbReference type="EMBL" id="BGPR01001621">
    <property type="protein sequence ID" value="GBM58079.1"/>
    <property type="molecule type" value="Genomic_DNA"/>
</dbReference>
<dbReference type="Proteomes" id="UP000499080">
    <property type="component" value="Unassembled WGS sequence"/>
</dbReference>
<accession>A0A4Y2GYW1</accession>
<evidence type="ECO:0000313" key="3">
    <source>
        <dbReference type="Proteomes" id="UP000499080"/>
    </source>
</evidence>
<dbReference type="AlphaFoldDB" id="A0A4Y2GYW1"/>
<keyword evidence="1" id="KW-0472">Membrane</keyword>
<comment type="caution">
    <text evidence="2">The sequence shown here is derived from an EMBL/GenBank/DDBJ whole genome shotgun (WGS) entry which is preliminary data.</text>
</comment>
<gene>
    <name evidence="2" type="ORF">AVEN_10380_1</name>
</gene>
<dbReference type="OrthoDB" id="10450396at2759"/>
<keyword evidence="3" id="KW-1185">Reference proteome</keyword>
<feature type="transmembrane region" description="Helical" evidence="1">
    <location>
        <begin position="52"/>
        <end position="77"/>
    </location>
</feature>
<evidence type="ECO:0000256" key="1">
    <source>
        <dbReference type="SAM" id="Phobius"/>
    </source>
</evidence>
<name>A0A4Y2GYW1_ARAVE</name>
<organism evidence="2 3">
    <name type="scientific">Araneus ventricosus</name>
    <name type="common">Orbweaver spider</name>
    <name type="synonym">Epeira ventricosa</name>
    <dbReference type="NCBI Taxonomy" id="182803"/>
    <lineage>
        <taxon>Eukaryota</taxon>
        <taxon>Metazoa</taxon>
        <taxon>Ecdysozoa</taxon>
        <taxon>Arthropoda</taxon>
        <taxon>Chelicerata</taxon>
        <taxon>Arachnida</taxon>
        <taxon>Araneae</taxon>
        <taxon>Araneomorphae</taxon>
        <taxon>Entelegynae</taxon>
        <taxon>Araneoidea</taxon>
        <taxon>Araneidae</taxon>
        <taxon>Araneus</taxon>
    </lineage>
</organism>
<keyword evidence="1" id="KW-1133">Transmembrane helix</keyword>
<evidence type="ECO:0000313" key="2">
    <source>
        <dbReference type="EMBL" id="GBM58079.1"/>
    </source>
</evidence>
<proteinExistence type="predicted"/>
<reference evidence="2 3" key="1">
    <citation type="journal article" date="2019" name="Sci. Rep.">
        <title>Orb-weaving spider Araneus ventricosus genome elucidates the spidroin gene catalogue.</title>
        <authorList>
            <person name="Kono N."/>
            <person name="Nakamura H."/>
            <person name="Ohtoshi R."/>
            <person name="Moran D.A.P."/>
            <person name="Shinohara A."/>
            <person name="Yoshida Y."/>
            <person name="Fujiwara M."/>
            <person name="Mori M."/>
            <person name="Tomita M."/>
            <person name="Arakawa K."/>
        </authorList>
    </citation>
    <scope>NUCLEOTIDE SEQUENCE [LARGE SCALE GENOMIC DNA]</scope>
</reference>
<feature type="transmembrane region" description="Helical" evidence="1">
    <location>
        <begin position="21"/>
        <end position="40"/>
    </location>
</feature>
<protein>
    <submittedName>
        <fullName evidence="2">Uncharacterized protein</fullName>
    </submittedName>
</protein>
<sequence>MSENAKSQTSESESSMQREDWLVFLTGGLVSSGVIGWLVYKDFKSQQLDSKSIMTIAASFAGGMGIYLTGSALVYMWRKSNDSEGKSITSKNYASDLAALDRETSLCERFANVVNELERKFAFEARECEGFDKKTFTNNIQEAAEVPCKLEDMTKRLNDFNRKGPRNGLKLLTDNQMETCSNDGIGSQKARFREEILSYINELKGYVQGTIDPLPLARNIQFRSTEMSDEMRRQVVMIVKEYANSMLPKLEQVIDEFVDSVCKAVKVLDYDKEHKVKRAFETLGVSEKDLSTAPLKTEMNQYCNALENATKNKSQMPSCQNGQRSKNALGANMQPLESISNPSLHEKNTWVKTSECSPPVMPKLATPTSAGIPFMSKEADKPGHRAVKKLKNPHSAPSVKLFLSQEQMNYLNILKSEL</sequence>
<keyword evidence="1" id="KW-0812">Transmembrane</keyword>